<accession>A0ABN6YFJ8</accession>
<evidence type="ECO:0000313" key="2">
    <source>
        <dbReference type="Proteomes" id="UP001321477"/>
    </source>
</evidence>
<evidence type="ECO:0000313" key="1">
    <source>
        <dbReference type="EMBL" id="BDZ55931.1"/>
    </source>
</evidence>
<dbReference type="RefSeq" id="WP_234659390.1">
    <property type="nucleotide sequence ID" value="NZ_AP027734.1"/>
</dbReference>
<gene>
    <name evidence="1" type="ORF">GCM10025870_30040</name>
</gene>
<dbReference type="Proteomes" id="UP001321477">
    <property type="component" value="Chromosome"/>
</dbReference>
<sequence length="148" mass="14591">MPVLRSRGRVAPALVGGITAVLLLAGCAGPVQELVEDGVRGAVEDATGGQVELSGELTADFPASVPVIDGTIELAGGSAGGEGWMVVLSSTAPDALGDARSELEAAGFSEDRSVSGENAGGAVYSDGQHLVILVGDGSTVTYTVTPAP</sequence>
<name>A0ABN6YFJ8_9MICO</name>
<keyword evidence="2" id="KW-1185">Reference proteome</keyword>
<proteinExistence type="predicted"/>
<dbReference type="EMBL" id="AP027734">
    <property type="protein sequence ID" value="BDZ55931.1"/>
    <property type="molecule type" value="Genomic_DNA"/>
</dbReference>
<organism evidence="1 2">
    <name type="scientific">Agromyces marinus</name>
    <dbReference type="NCBI Taxonomy" id="1389020"/>
    <lineage>
        <taxon>Bacteria</taxon>
        <taxon>Bacillati</taxon>
        <taxon>Actinomycetota</taxon>
        <taxon>Actinomycetes</taxon>
        <taxon>Micrococcales</taxon>
        <taxon>Microbacteriaceae</taxon>
        <taxon>Agromyces</taxon>
    </lineage>
</organism>
<protein>
    <submittedName>
        <fullName evidence="1">Uncharacterized protein</fullName>
    </submittedName>
</protein>
<dbReference type="PROSITE" id="PS51257">
    <property type="entry name" value="PROKAR_LIPOPROTEIN"/>
    <property type="match status" value="1"/>
</dbReference>
<reference evidence="2" key="1">
    <citation type="journal article" date="2019" name="Int. J. Syst. Evol. Microbiol.">
        <title>The Global Catalogue of Microorganisms (GCM) 10K type strain sequencing project: providing services to taxonomists for standard genome sequencing and annotation.</title>
        <authorList>
            <consortium name="The Broad Institute Genomics Platform"/>
            <consortium name="The Broad Institute Genome Sequencing Center for Infectious Disease"/>
            <person name="Wu L."/>
            <person name="Ma J."/>
        </authorList>
    </citation>
    <scope>NUCLEOTIDE SEQUENCE [LARGE SCALE GENOMIC DNA]</scope>
    <source>
        <strain evidence="2">NBRC 109019</strain>
    </source>
</reference>